<dbReference type="AlphaFoldDB" id="C7H5Y2"/>
<dbReference type="EMBL" id="ACOP02000046">
    <property type="protein sequence ID" value="EEU96686.1"/>
    <property type="molecule type" value="Genomic_DNA"/>
</dbReference>
<sequence>MRPALVSCWGRTQGLSTLKYHASDNMSICFVSFSQKSFTYEIKK</sequence>
<evidence type="ECO:0000313" key="1">
    <source>
        <dbReference type="EMBL" id="EEU96686.1"/>
    </source>
</evidence>
<protein>
    <submittedName>
        <fullName evidence="1">Uncharacterized protein</fullName>
    </submittedName>
</protein>
<proteinExistence type="predicted"/>
<name>C7H5Y2_FAED2</name>
<accession>C7H5Y2</accession>
<evidence type="ECO:0000313" key="2">
    <source>
        <dbReference type="Proteomes" id="UP000004619"/>
    </source>
</evidence>
<dbReference type="HOGENOM" id="CLU_3216519_0_0_9"/>
<reference evidence="1" key="1">
    <citation type="submission" date="2009-08" db="EMBL/GenBank/DDBJ databases">
        <authorList>
            <person name="Weinstock G."/>
            <person name="Sodergren E."/>
            <person name="Clifton S."/>
            <person name="Fulton L."/>
            <person name="Fulton B."/>
            <person name="Courtney L."/>
            <person name="Fronick C."/>
            <person name="Harrison M."/>
            <person name="Strong C."/>
            <person name="Farmer C."/>
            <person name="Delahaunty K."/>
            <person name="Markovic C."/>
            <person name="Hall O."/>
            <person name="Minx P."/>
            <person name="Tomlinson C."/>
            <person name="Mitreva M."/>
            <person name="Nelson J."/>
            <person name="Hou S."/>
            <person name="Wollam A."/>
            <person name="Pepin K.H."/>
            <person name="Johnson M."/>
            <person name="Bhonagiri V."/>
            <person name="Nash W.E."/>
            <person name="Warren W."/>
            <person name="Chinwalla A."/>
            <person name="Mardis E.R."/>
            <person name="Wilson R.K."/>
        </authorList>
    </citation>
    <scope>NUCLEOTIDE SEQUENCE [LARGE SCALE GENOMIC DNA]</scope>
    <source>
        <strain evidence="1">A2-165</strain>
    </source>
</reference>
<organism evidence="1 2">
    <name type="scientific">Faecalibacterium duncaniae (strain DSM 17677 / JCM 31915 / A2-165)</name>
    <name type="common">Faecalibacterium prausnitzii</name>
    <dbReference type="NCBI Taxonomy" id="411483"/>
    <lineage>
        <taxon>Bacteria</taxon>
        <taxon>Bacillati</taxon>
        <taxon>Bacillota</taxon>
        <taxon>Clostridia</taxon>
        <taxon>Eubacteriales</taxon>
        <taxon>Oscillospiraceae</taxon>
        <taxon>Faecalibacterium</taxon>
    </lineage>
</organism>
<keyword evidence="2" id="KW-1185">Reference proteome</keyword>
<comment type="caution">
    <text evidence="1">The sequence shown here is derived from an EMBL/GenBank/DDBJ whole genome shotgun (WGS) entry which is preliminary data.</text>
</comment>
<gene>
    <name evidence="1" type="ORF">FAEPRAA2165_01706</name>
</gene>
<dbReference type="Proteomes" id="UP000004619">
    <property type="component" value="Unassembled WGS sequence"/>
</dbReference>